<evidence type="ECO:0000256" key="2">
    <source>
        <dbReference type="ARBA" id="ARBA00006604"/>
    </source>
</evidence>
<dbReference type="RefSeq" id="WP_317138370.1">
    <property type="nucleotide sequence ID" value="NZ_CP118157.1"/>
</dbReference>
<dbReference type="Gene3D" id="1.10.1390.10">
    <property type="match status" value="1"/>
</dbReference>
<dbReference type="GO" id="GO:0048029">
    <property type="term" value="F:monosaccharide binding"/>
    <property type="evidence" value="ECO:0007669"/>
    <property type="project" value="TreeGrafter"/>
</dbReference>
<feature type="active site" description="Proton donor" evidence="7">
    <location>
        <position position="368"/>
    </location>
</feature>
<keyword evidence="5 7" id="KW-0413">Isomerase</keyword>
<dbReference type="Pfam" id="PF00342">
    <property type="entry name" value="PGI"/>
    <property type="match status" value="1"/>
</dbReference>
<dbReference type="HAMAP" id="MF_00473">
    <property type="entry name" value="G6P_isomerase"/>
    <property type="match status" value="1"/>
</dbReference>
<dbReference type="GO" id="GO:0097367">
    <property type="term" value="F:carbohydrate derivative binding"/>
    <property type="evidence" value="ECO:0007669"/>
    <property type="project" value="InterPro"/>
</dbReference>
<comment type="pathway">
    <text evidence="1 7 8">Carbohydrate degradation; glycolysis; D-glyceraldehyde 3-phosphate and glycerone phosphate from D-glucose: step 2/4.</text>
</comment>
<dbReference type="CDD" id="cd05016">
    <property type="entry name" value="SIS_PGI_2"/>
    <property type="match status" value="1"/>
</dbReference>
<evidence type="ECO:0000256" key="5">
    <source>
        <dbReference type="ARBA" id="ARBA00023235"/>
    </source>
</evidence>
<dbReference type="InterPro" id="IPR018189">
    <property type="entry name" value="Phosphoglucose_isomerase_CS"/>
</dbReference>
<dbReference type="GO" id="GO:0005829">
    <property type="term" value="C:cytosol"/>
    <property type="evidence" value="ECO:0007669"/>
    <property type="project" value="TreeGrafter"/>
</dbReference>
<keyword evidence="7" id="KW-0963">Cytoplasm</keyword>
<dbReference type="SUPFAM" id="SSF53697">
    <property type="entry name" value="SIS domain"/>
    <property type="match status" value="1"/>
</dbReference>
<dbReference type="GO" id="GO:0006094">
    <property type="term" value="P:gluconeogenesis"/>
    <property type="evidence" value="ECO:0007669"/>
    <property type="project" value="UniProtKB-UniRule"/>
</dbReference>
<dbReference type="EMBL" id="CP118157">
    <property type="protein sequence ID" value="WOF21892.1"/>
    <property type="molecule type" value="Genomic_DNA"/>
</dbReference>
<comment type="pathway">
    <text evidence="7">Carbohydrate biosynthesis; gluconeogenesis.</text>
</comment>
<dbReference type="InterPro" id="IPR035476">
    <property type="entry name" value="SIS_PGI_1"/>
</dbReference>
<keyword evidence="3 7" id="KW-0312">Gluconeogenesis</keyword>
<dbReference type="EC" id="5.3.1.9" evidence="7"/>
<evidence type="ECO:0000256" key="4">
    <source>
        <dbReference type="ARBA" id="ARBA00023152"/>
    </source>
</evidence>
<gene>
    <name evidence="7 9" type="primary">pgi</name>
    <name evidence="9" type="ORF">N8K70_10900</name>
</gene>
<dbReference type="PRINTS" id="PR00662">
    <property type="entry name" value="G6PISOMERASE"/>
</dbReference>
<dbReference type="InterPro" id="IPR001672">
    <property type="entry name" value="G6P_Isomerase"/>
</dbReference>
<feature type="active site" evidence="7">
    <location>
        <position position="523"/>
    </location>
</feature>
<accession>A0AA97FI03</accession>
<dbReference type="InterPro" id="IPR046348">
    <property type="entry name" value="SIS_dom_sf"/>
</dbReference>
<dbReference type="PANTHER" id="PTHR11469">
    <property type="entry name" value="GLUCOSE-6-PHOSPHATE ISOMERASE"/>
    <property type="match status" value="1"/>
</dbReference>
<dbReference type="GO" id="GO:0006096">
    <property type="term" value="P:glycolytic process"/>
    <property type="evidence" value="ECO:0007669"/>
    <property type="project" value="UniProtKB-UniRule"/>
</dbReference>
<comment type="similarity">
    <text evidence="2 7 8">Belongs to the GPI family.</text>
</comment>
<dbReference type="PROSITE" id="PS00174">
    <property type="entry name" value="P_GLUCOSE_ISOMERASE_2"/>
    <property type="match status" value="1"/>
</dbReference>
<evidence type="ECO:0000256" key="1">
    <source>
        <dbReference type="ARBA" id="ARBA00004926"/>
    </source>
</evidence>
<proteinExistence type="inferred from homology"/>
<comment type="catalytic activity">
    <reaction evidence="6 7 8">
        <text>alpha-D-glucose 6-phosphate = beta-D-fructose 6-phosphate</text>
        <dbReference type="Rhea" id="RHEA:11816"/>
        <dbReference type="ChEBI" id="CHEBI:57634"/>
        <dbReference type="ChEBI" id="CHEBI:58225"/>
        <dbReference type="EC" id="5.3.1.9"/>
    </reaction>
</comment>
<dbReference type="InterPro" id="IPR035482">
    <property type="entry name" value="SIS_PGI_2"/>
</dbReference>
<reference evidence="9 10" key="1">
    <citation type="submission" date="2023-02" db="EMBL/GenBank/DDBJ databases">
        <title>Microbacterium betulae sp. nov., isolated from birch wood.</title>
        <authorList>
            <person name="Pasciak M."/>
            <person name="Pawlik K.J."/>
            <person name="Martynowski D."/>
            <person name="Laczmanski L."/>
            <person name="Ciekot J."/>
            <person name="Szponar B."/>
            <person name="Wojcik-Fatla A."/>
            <person name="Mackiewicz B."/>
            <person name="Farian E."/>
            <person name="Cholewa G."/>
            <person name="Cholewa A."/>
            <person name="Dutkiewicz J."/>
        </authorList>
    </citation>
    <scope>NUCLEOTIDE SEQUENCE [LARGE SCALE GENOMIC DNA]</scope>
    <source>
        <strain evidence="9 10">AB</strain>
    </source>
</reference>
<dbReference type="KEGG" id="mbet:N8K70_10900"/>
<evidence type="ECO:0000313" key="10">
    <source>
        <dbReference type="Proteomes" id="UP001305498"/>
    </source>
</evidence>
<dbReference type="Gene3D" id="3.40.50.10490">
    <property type="entry name" value="Glucose-6-phosphate isomerase like protein, domain 1"/>
    <property type="match status" value="2"/>
</dbReference>
<evidence type="ECO:0000256" key="6">
    <source>
        <dbReference type="ARBA" id="ARBA00029321"/>
    </source>
</evidence>
<dbReference type="GO" id="GO:0004347">
    <property type="term" value="F:glucose-6-phosphate isomerase activity"/>
    <property type="evidence" value="ECO:0007669"/>
    <property type="project" value="UniProtKB-UniRule"/>
</dbReference>
<evidence type="ECO:0000313" key="9">
    <source>
        <dbReference type="EMBL" id="WOF21892.1"/>
    </source>
</evidence>
<dbReference type="InterPro" id="IPR023096">
    <property type="entry name" value="G6P_Isomerase_C"/>
</dbReference>
<feature type="active site" evidence="7">
    <location>
        <position position="399"/>
    </location>
</feature>
<comment type="subcellular location">
    <subcellularLocation>
        <location evidence="7">Cytoplasm</location>
    </subcellularLocation>
</comment>
<comment type="function">
    <text evidence="7">Catalyzes the reversible isomerization of glucose-6-phosphate to fructose-6-phosphate.</text>
</comment>
<dbReference type="Proteomes" id="UP001305498">
    <property type="component" value="Chromosome"/>
</dbReference>
<dbReference type="CDD" id="cd05015">
    <property type="entry name" value="SIS_PGI_1"/>
    <property type="match status" value="1"/>
</dbReference>
<protein>
    <recommendedName>
        <fullName evidence="7">Glucose-6-phosphate isomerase</fullName>
        <shortName evidence="7">GPI</shortName>
        <ecNumber evidence="7">5.3.1.9</ecNumber>
    </recommendedName>
    <alternativeName>
        <fullName evidence="7">Phosphoglucose isomerase</fullName>
        <shortName evidence="7">PGI</shortName>
    </alternativeName>
    <alternativeName>
        <fullName evidence="7">Phosphohexose isomerase</fullName>
        <shortName evidence="7">PHI</shortName>
    </alternativeName>
</protein>
<keyword evidence="10" id="KW-1185">Reference proteome</keyword>
<dbReference type="PROSITE" id="PS00765">
    <property type="entry name" value="P_GLUCOSE_ISOMERASE_1"/>
    <property type="match status" value="1"/>
</dbReference>
<sequence length="560" mass="60626">MTAPVDPTSTEAWAELDALRASFSPDLRAWFAEDPTRAERLSLPLADLHVDLSKNLVTDDVLAALVRLAEQTGVAERFAALLAGEHINTTEDRAVLHTALRRPAGSSPALVVDGQRIDEDVQAVLDEVSSFAERVRGGDWVGVTGKRVTHVVNIGIGGSDLGPVMVYEALKPYADAGLEARFVSNIDPTDLAQKTADLDAETTLFIVASKTFTTLETLTNARLARDWLWTRLEEKGATGSDETSRADAVAHHFVAVSTALDKVEAFGIDPRNAFGFWDWVGGRYSVDSAIGTSLAVVLGPDVFRELLAGFHAVDEHVRTTPLERNVPALMGLLNVWYTNFLGAQTHAVLPYAQQLHRFPAYLQQLTMESNGKSVRWDGSPVTTDTGEIFWGEPGTNGQHAFYQLIHQGTRLIPADFVAFANPAYPLRDGERDVHGLFLANFLAQTKALAFGKTAEEVEAEGTTGALVAARTFAGNRPTTSIFGPALTPSVLGQLIALYEHIVFAQGAVWGINSFDQWGVELGKQLALQIAPAIEGDADALADQDASTRALLAYYRDHRTA</sequence>
<dbReference type="PANTHER" id="PTHR11469:SF1">
    <property type="entry name" value="GLUCOSE-6-PHOSPHATE ISOMERASE"/>
    <property type="match status" value="1"/>
</dbReference>
<dbReference type="NCBIfam" id="NF001211">
    <property type="entry name" value="PRK00179.1"/>
    <property type="match status" value="1"/>
</dbReference>
<evidence type="ECO:0000256" key="8">
    <source>
        <dbReference type="RuleBase" id="RU000612"/>
    </source>
</evidence>
<dbReference type="PROSITE" id="PS51463">
    <property type="entry name" value="P_GLUCOSE_ISOMERASE_3"/>
    <property type="match status" value="1"/>
</dbReference>
<name>A0AA97FI03_9MICO</name>
<evidence type="ECO:0000256" key="7">
    <source>
        <dbReference type="HAMAP-Rule" id="MF_00473"/>
    </source>
</evidence>
<keyword evidence="4 7" id="KW-0324">Glycolysis</keyword>
<evidence type="ECO:0000256" key="3">
    <source>
        <dbReference type="ARBA" id="ARBA00022432"/>
    </source>
</evidence>
<dbReference type="AlphaFoldDB" id="A0AA97FI03"/>
<dbReference type="GO" id="GO:0051156">
    <property type="term" value="P:glucose 6-phosphate metabolic process"/>
    <property type="evidence" value="ECO:0007669"/>
    <property type="project" value="TreeGrafter"/>
</dbReference>
<organism evidence="9 10">
    <name type="scientific">Microbacterium betulae</name>
    <dbReference type="NCBI Taxonomy" id="2981139"/>
    <lineage>
        <taxon>Bacteria</taxon>
        <taxon>Bacillati</taxon>
        <taxon>Actinomycetota</taxon>
        <taxon>Actinomycetes</taxon>
        <taxon>Micrococcales</taxon>
        <taxon>Microbacteriaceae</taxon>
        <taxon>Microbacterium</taxon>
    </lineage>
</organism>